<evidence type="ECO:0000313" key="5">
    <source>
        <dbReference type="Proteomes" id="UP000749293"/>
    </source>
</evidence>
<dbReference type="OrthoDB" id="18234at2759"/>
<dbReference type="EMBL" id="JAANYQ010000022">
    <property type="protein sequence ID" value="KAF4119627.1"/>
    <property type="molecule type" value="Genomic_DNA"/>
</dbReference>
<feature type="region of interest" description="Disordered" evidence="1">
    <location>
        <begin position="461"/>
        <end position="483"/>
    </location>
</feature>
<dbReference type="InterPro" id="IPR021819">
    <property type="entry name" value="Far11/STRP_C"/>
</dbReference>
<feature type="compositionally biased region" description="Gly residues" evidence="1">
    <location>
        <begin position="572"/>
        <end position="584"/>
    </location>
</feature>
<evidence type="ECO:0000313" key="4">
    <source>
        <dbReference type="EMBL" id="KAF4119627.1"/>
    </source>
</evidence>
<dbReference type="Pfam" id="PF07923">
    <property type="entry name" value="N1221"/>
    <property type="match status" value="1"/>
</dbReference>
<evidence type="ECO:0000259" key="3">
    <source>
        <dbReference type="SMART" id="SM01293"/>
    </source>
</evidence>
<accession>A0A9P5CYP7</accession>
<dbReference type="RefSeq" id="XP_035318279.1">
    <property type="nucleotide sequence ID" value="XM_035466510.1"/>
</dbReference>
<evidence type="ECO:0000256" key="1">
    <source>
        <dbReference type="SAM" id="MobiDB-lite"/>
    </source>
</evidence>
<feature type="region of interest" description="Disordered" evidence="1">
    <location>
        <begin position="415"/>
        <end position="435"/>
    </location>
</feature>
<feature type="compositionally biased region" description="Gly residues" evidence="1">
    <location>
        <begin position="694"/>
        <end position="718"/>
    </location>
</feature>
<feature type="compositionally biased region" description="Acidic residues" evidence="1">
    <location>
        <begin position="862"/>
        <end position="875"/>
    </location>
</feature>
<dbReference type="Pfam" id="PF11882">
    <property type="entry name" value="DUF3402"/>
    <property type="match status" value="1"/>
</dbReference>
<dbReference type="PANTHER" id="PTHR13239:SF4">
    <property type="entry name" value="AT25231P"/>
    <property type="match status" value="1"/>
</dbReference>
<protein>
    <submittedName>
        <fullName evidence="4">To protein required for hyphal anastomosis</fullName>
    </submittedName>
</protein>
<feature type="domain" description="Far11/STRP C-terminal" evidence="3">
    <location>
        <begin position="526"/>
        <end position="1079"/>
    </location>
</feature>
<dbReference type="PANTHER" id="PTHR13239">
    <property type="entry name" value="PROTEIN REQUIRED FOR HYPHAL ANASTOMOSIS HAM-2"/>
    <property type="match status" value="1"/>
</dbReference>
<dbReference type="InterPro" id="IPR012486">
    <property type="entry name" value="Far11/STRP_N"/>
</dbReference>
<feature type="domain" description="Far11/STRP N-terminal" evidence="2">
    <location>
        <begin position="98"/>
        <end position="418"/>
    </location>
</feature>
<feature type="compositionally biased region" description="Basic and acidic residues" evidence="1">
    <location>
        <begin position="827"/>
        <end position="846"/>
    </location>
</feature>
<sequence>MADTGPVASDIGTAATVDQPPVPDPPSSSSAFPPPPSSSSSSSSSSSISAPTSERAVQQDDGSPTSLPASTAVEAAPTDSLTLLQLRRMMTELHGTEPLAYDFMYTDTAPHAEEIDEWFTYQFWQWVRLNSAQRAFERDWEDESGADSAAAAAAGEPAATRTRTRTWEAAGDEVRARFVRTAVSGVRSDDAATRSTSIGKLLYLVLGRWGDTAMPNTPVDDCRSVASVPQLEAIRDGVRWLADMDGLPVVWEALRNNFEMQWAGVDAQDATPQETNAELMNLMTIMYMSVQQAYTAAGEVSSRPQYVADVNEKLLDLNPSLVDFMMTATAKLRWDEQGAMPQTQIFLLFWKSILLVFGTLEDQRTIKMLTGERDFLDDPNTGKITASPIDYHVFRQEITSKYPAYVPPRPAIPLEDENTSILPPLPNQTTTRSSISSGVLPGPPNAQAGGASILNQPVHIATPAPSPPPSPGVGGKGGKKQNYQTNQNFPFMYPPLDATSNSAGGKGMAGIHEALIGRRWEGSDIPASILEAGELFSSRVKMSRATRQLWEEREKFLRYERGWDGNDDGGEGGRNGNGAGNGGSDDGDDDIDSLDLDELTLEEKEALREFKAEFKGAKTEPRPPPPADAGPDFGPRPERLSDHQKRRLVAVEDFYRQALPHLQSLVIVLLRPILANVTSIVAQQSAAAQAAQQGGQGQGVGGSGGPLSGRGVMGGGGIPMRQSAAQDSQGQSPQSESQEPSIEEIDAARTREITSKAMTGILLLLLKWLKVSHVLKFEYLSQLLLDSNYLPLVLKLFAHQDIQQVIDSKTDRSEHSFFHFCNLGSKLKDPTRGEPKTQSREAREGGGGEVEDDDEDAKRPGEEEEEEEEESEDEAAPPPIRKQRVVVPPVPEPGTSSLRFDGAVSGGQGMLRPEVDELGYPTTSPPEEPITDFSRRNFFSLINYLRIMQKMCKKKAHRNLLMVQYKSSTIIRKSLKMPQPELRLYTLKLFKNQVPYCGRKWRQGNMRVITAVYLHCRPELREEWLAGSDIDAEVDSALPLEQALRSLTHWFNLRRYPAGIAPGIRVAMRDEQDFFTRELDKLDVNWAEMAAQDMDDGY</sequence>
<feature type="compositionally biased region" description="Pro residues" evidence="1">
    <location>
        <begin position="20"/>
        <end position="37"/>
    </location>
</feature>
<feature type="region of interest" description="Disordered" evidence="1">
    <location>
        <begin position="613"/>
        <end position="639"/>
    </location>
</feature>
<name>A0A9P5CYP7_9HYPO</name>
<dbReference type="GeneID" id="55970764"/>
<evidence type="ECO:0000259" key="2">
    <source>
        <dbReference type="SMART" id="SM01292"/>
    </source>
</evidence>
<dbReference type="GO" id="GO:0005829">
    <property type="term" value="C:cytosol"/>
    <property type="evidence" value="ECO:0007669"/>
    <property type="project" value="TreeGrafter"/>
</dbReference>
<dbReference type="GO" id="GO:0007010">
    <property type="term" value="P:cytoskeleton organization"/>
    <property type="evidence" value="ECO:0007669"/>
    <property type="project" value="TreeGrafter"/>
</dbReference>
<comment type="caution">
    <text evidence="4">The sequence shown here is derived from an EMBL/GenBank/DDBJ whole genome shotgun (WGS) entry which is preliminary data.</text>
</comment>
<feature type="compositionally biased region" description="Low complexity" evidence="1">
    <location>
        <begin position="38"/>
        <end position="53"/>
    </location>
</feature>
<dbReference type="InterPro" id="IPR040185">
    <property type="entry name" value="Far11/STRP"/>
</dbReference>
<feature type="region of interest" description="Disordered" evidence="1">
    <location>
        <begin position="694"/>
        <end position="743"/>
    </location>
</feature>
<dbReference type="Proteomes" id="UP000749293">
    <property type="component" value="Unassembled WGS sequence"/>
</dbReference>
<keyword evidence="5" id="KW-1185">Reference proteome</keyword>
<reference evidence="4" key="1">
    <citation type="submission" date="2020-03" db="EMBL/GenBank/DDBJ databases">
        <title>Site-based positive gene gene selection in Geosmithia morbida across the United States reveals a broad range of putative effectors and factors for local host and environmental adapation.</title>
        <authorList>
            <person name="Onufrak A."/>
            <person name="Murdoch R.W."/>
            <person name="Gazis R."/>
            <person name="Huff M."/>
            <person name="Staton M."/>
            <person name="Klingeman W."/>
            <person name="Hadziabdic D."/>
        </authorList>
    </citation>
    <scope>NUCLEOTIDE SEQUENCE</scope>
    <source>
        <strain evidence="4">1262</strain>
    </source>
</reference>
<organism evidence="4 5">
    <name type="scientific">Geosmithia morbida</name>
    <dbReference type="NCBI Taxonomy" id="1094350"/>
    <lineage>
        <taxon>Eukaryota</taxon>
        <taxon>Fungi</taxon>
        <taxon>Dikarya</taxon>
        <taxon>Ascomycota</taxon>
        <taxon>Pezizomycotina</taxon>
        <taxon>Sordariomycetes</taxon>
        <taxon>Hypocreomycetidae</taxon>
        <taxon>Hypocreales</taxon>
        <taxon>Bionectriaceae</taxon>
        <taxon>Geosmithia</taxon>
    </lineage>
</organism>
<dbReference type="SMART" id="SM01293">
    <property type="entry name" value="DUF3402"/>
    <property type="match status" value="1"/>
</dbReference>
<dbReference type="SMART" id="SM01292">
    <property type="entry name" value="N1221"/>
    <property type="match status" value="1"/>
</dbReference>
<gene>
    <name evidence="4" type="ORF">GMORB2_4536</name>
</gene>
<feature type="region of interest" description="Disordered" evidence="1">
    <location>
        <begin position="827"/>
        <end position="907"/>
    </location>
</feature>
<feature type="compositionally biased region" description="Low complexity" evidence="1">
    <location>
        <begin position="726"/>
        <end position="740"/>
    </location>
</feature>
<feature type="region of interest" description="Disordered" evidence="1">
    <location>
        <begin position="1"/>
        <end position="75"/>
    </location>
</feature>
<dbReference type="AlphaFoldDB" id="A0A9P5CYP7"/>
<feature type="region of interest" description="Disordered" evidence="1">
    <location>
        <begin position="561"/>
        <end position="593"/>
    </location>
</feature>
<feature type="compositionally biased region" description="Polar residues" evidence="1">
    <location>
        <begin position="60"/>
        <end position="69"/>
    </location>
</feature>
<proteinExistence type="predicted"/>